<protein>
    <submittedName>
        <fullName evidence="1">Uncharacterized protein</fullName>
    </submittedName>
</protein>
<organism evidence="1 2">
    <name type="scientific">Emiliania huxleyi (strain CCMP1516)</name>
    <dbReference type="NCBI Taxonomy" id="280463"/>
    <lineage>
        <taxon>Eukaryota</taxon>
        <taxon>Haptista</taxon>
        <taxon>Haptophyta</taxon>
        <taxon>Prymnesiophyceae</taxon>
        <taxon>Isochrysidales</taxon>
        <taxon>Noelaerhabdaceae</taxon>
        <taxon>Emiliania</taxon>
    </lineage>
</organism>
<dbReference type="AlphaFoldDB" id="A0A0D3KZI0"/>
<evidence type="ECO:0000313" key="2">
    <source>
        <dbReference type="Proteomes" id="UP000013827"/>
    </source>
</evidence>
<name>A0A0D3KZI0_EMIH1</name>
<reference evidence="2" key="1">
    <citation type="journal article" date="2013" name="Nature">
        <title>Pan genome of the phytoplankton Emiliania underpins its global distribution.</title>
        <authorList>
            <person name="Read B.A."/>
            <person name="Kegel J."/>
            <person name="Klute M.J."/>
            <person name="Kuo A."/>
            <person name="Lefebvre S.C."/>
            <person name="Maumus F."/>
            <person name="Mayer C."/>
            <person name="Miller J."/>
            <person name="Monier A."/>
            <person name="Salamov A."/>
            <person name="Young J."/>
            <person name="Aguilar M."/>
            <person name="Claverie J.M."/>
            <person name="Frickenhaus S."/>
            <person name="Gonzalez K."/>
            <person name="Herman E.K."/>
            <person name="Lin Y.C."/>
            <person name="Napier J."/>
            <person name="Ogata H."/>
            <person name="Sarno A.F."/>
            <person name="Shmutz J."/>
            <person name="Schroeder D."/>
            <person name="de Vargas C."/>
            <person name="Verret F."/>
            <person name="von Dassow P."/>
            <person name="Valentin K."/>
            <person name="Van de Peer Y."/>
            <person name="Wheeler G."/>
            <person name="Dacks J.B."/>
            <person name="Delwiche C.F."/>
            <person name="Dyhrman S.T."/>
            <person name="Glockner G."/>
            <person name="John U."/>
            <person name="Richards T."/>
            <person name="Worden A.Z."/>
            <person name="Zhang X."/>
            <person name="Grigoriev I.V."/>
            <person name="Allen A.E."/>
            <person name="Bidle K."/>
            <person name="Borodovsky M."/>
            <person name="Bowler C."/>
            <person name="Brownlee C."/>
            <person name="Cock J.M."/>
            <person name="Elias M."/>
            <person name="Gladyshev V.N."/>
            <person name="Groth M."/>
            <person name="Guda C."/>
            <person name="Hadaegh A."/>
            <person name="Iglesias-Rodriguez M.D."/>
            <person name="Jenkins J."/>
            <person name="Jones B.M."/>
            <person name="Lawson T."/>
            <person name="Leese F."/>
            <person name="Lindquist E."/>
            <person name="Lobanov A."/>
            <person name="Lomsadze A."/>
            <person name="Malik S.B."/>
            <person name="Marsh M.E."/>
            <person name="Mackinder L."/>
            <person name="Mock T."/>
            <person name="Mueller-Roeber B."/>
            <person name="Pagarete A."/>
            <person name="Parker M."/>
            <person name="Probert I."/>
            <person name="Quesneville H."/>
            <person name="Raines C."/>
            <person name="Rensing S.A."/>
            <person name="Riano-Pachon D.M."/>
            <person name="Richier S."/>
            <person name="Rokitta S."/>
            <person name="Shiraiwa Y."/>
            <person name="Soanes D.M."/>
            <person name="van der Giezen M."/>
            <person name="Wahlund T.M."/>
            <person name="Williams B."/>
            <person name="Wilson W."/>
            <person name="Wolfe G."/>
            <person name="Wurch L.L."/>
        </authorList>
    </citation>
    <scope>NUCLEOTIDE SEQUENCE</scope>
</reference>
<dbReference type="Proteomes" id="UP000013827">
    <property type="component" value="Unassembled WGS sequence"/>
</dbReference>
<reference evidence="1" key="2">
    <citation type="submission" date="2024-10" db="UniProtKB">
        <authorList>
            <consortium name="EnsemblProtists"/>
        </authorList>
    </citation>
    <scope>IDENTIFICATION</scope>
</reference>
<dbReference type="PaxDb" id="2903-EOD41165"/>
<proteinExistence type="predicted"/>
<evidence type="ECO:0000313" key="1">
    <source>
        <dbReference type="EnsemblProtists" id="EOD41165"/>
    </source>
</evidence>
<accession>A0A0D3KZI0</accession>
<dbReference type="KEGG" id="ehx:EMIHUDRAFT_448707"/>
<keyword evidence="2" id="KW-1185">Reference proteome</keyword>
<dbReference type="RefSeq" id="XP_005793594.1">
    <property type="nucleotide sequence ID" value="XM_005793537.1"/>
</dbReference>
<sequence length="681" mass="74198">MPRPANDDEWVDVSKGEDESAAYSTYIDDRTHLSPVYAAGDLRYVLRVPKGAIVNEAKRVAKALHGCNACIHRAGIYVRDLGPSGPVFLHNLTCGIAAPCAEVTKLRELAEDLAEQACQSCQQHELVVVTDATYAPVREGKCAATGEEYGHWTVHPAACSTSEAATRYSKLARYYGQMDVRLAKLTVPEALASVNIMLEEQPHLERPEHYAACLRWVKTLQRHAVEQCTTGSGAFELMSLADKAKLRVLAILHGRVEGATHLDFHQSDNIVDFLTLPSRDALRAEMDSRSDPRFYMVSQLNRKLASAGVTSRHLIGLTWDGKFTDDLDIHVKTPSGNKIYYGNKSADGCTLDFDANVTQGEANPCENVSCKPGTFEVSVDNYTRRTRGAVPFQVVCRQEGMPDVVYDGTWPANRAKGRLLLVCRHTFTEAREEPAVVATTDDLAGACGATVYRCGRATEPAQVGRVFMSMAASTSNKTAPAADPVRRKKAFLSESVKRHPTTVSELVAHVQAHPATQLAVRARDHAPGYMVSLATKCAGVRKTDLPAPCHFHDKHALPVKPVRATVGNARLDRSWLPCMSPNGYVRVSAVVDVAGSCPFLALEGAALPTCGEAFPLASGFYPTDLSADYHAHRERWAFYHSQLKPRVPADAKEGAVTLVGAFLTGDKAIVYMDGVQLTLKT</sequence>
<dbReference type="EnsemblProtists" id="EOD41165">
    <property type="protein sequence ID" value="EOD41165"/>
    <property type="gene ID" value="EMIHUDRAFT_448707"/>
</dbReference>
<dbReference type="OMA" id="NTCKERI"/>
<dbReference type="GeneID" id="17286435"/>
<dbReference type="HOGENOM" id="CLU_404097_0_0_1"/>